<dbReference type="RefSeq" id="WP_062135534.1">
    <property type="nucleotide sequence ID" value="NZ_LRBG01000038.1"/>
</dbReference>
<keyword evidence="3" id="KW-1185">Reference proteome</keyword>
<dbReference type="OrthoDB" id="119583at2"/>
<reference evidence="2 3" key="1">
    <citation type="journal article" date="2015" name="Int. J. Syst. Evol. Microbiol.">
        <title>Burkholderia monticola sp. nov., isolated from mountain soil.</title>
        <authorList>
            <person name="Baek I."/>
            <person name="Seo B."/>
            <person name="Lee I."/>
            <person name="Yi H."/>
            <person name="Chun J."/>
        </authorList>
    </citation>
    <scope>NUCLEOTIDE SEQUENCE [LARGE SCALE GENOMIC DNA]</scope>
    <source>
        <strain evidence="2 3">JC2948</strain>
    </source>
</reference>
<evidence type="ECO:0000313" key="2">
    <source>
        <dbReference type="EMBL" id="KXU83307.1"/>
    </source>
</evidence>
<protein>
    <submittedName>
        <fullName evidence="2">Type VI secretion system lysozyme</fullName>
    </submittedName>
</protein>
<evidence type="ECO:0000259" key="1">
    <source>
        <dbReference type="Pfam" id="PF04965"/>
    </source>
</evidence>
<dbReference type="PANTHER" id="PTHR38595:SF1">
    <property type="entry name" value="TYPE VI SECRETION SYSTEM COMPONENT TSSE1"/>
    <property type="match status" value="1"/>
</dbReference>
<dbReference type="NCBIfam" id="TIGR03357">
    <property type="entry name" value="VI_zyme"/>
    <property type="match status" value="1"/>
</dbReference>
<dbReference type="Proteomes" id="UP000075613">
    <property type="component" value="Unassembled WGS sequence"/>
</dbReference>
<gene>
    <name evidence="2" type="ORF">CI15_29890</name>
</gene>
<dbReference type="InterPro" id="IPR007048">
    <property type="entry name" value="IraD/Gp25-like"/>
</dbReference>
<sequence length="168" mass="18568">MAEPKATDHLQPSLLDRLIDDNPQSLAGVDEARFLTRRTLRAGVLRDLSWLFNTTNLSNEISAEHYPAAYTSVLNFGLPSLSGGFASTVDAVALEQAIREAIVRFEPRIAPESIEIEPVLDRPVLDMHNQISLVIRGLLWAQPAPLEFALQTEIDLEEGGITVTELPR</sequence>
<dbReference type="Pfam" id="PF04965">
    <property type="entry name" value="GPW_gp25"/>
    <property type="match status" value="1"/>
</dbReference>
<dbReference type="STRING" id="1399968.CI15_29890"/>
<proteinExistence type="predicted"/>
<accession>A0A149PE24</accession>
<feature type="domain" description="IraD/Gp25-like" evidence="1">
    <location>
        <begin position="39"/>
        <end position="143"/>
    </location>
</feature>
<dbReference type="AlphaFoldDB" id="A0A149PE24"/>
<dbReference type="SUPFAM" id="SSF160719">
    <property type="entry name" value="gpW/gp25-like"/>
    <property type="match status" value="1"/>
</dbReference>
<comment type="caution">
    <text evidence="2">The sequence shown here is derived from an EMBL/GenBank/DDBJ whole genome shotgun (WGS) entry which is preliminary data.</text>
</comment>
<dbReference type="InterPro" id="IPR053176">
    <property type="entry name" value="T6SS_TssE1-like"/>
</dbReference>
<dbReference type="EMBL" id="LRBG01000038">
    <property type="protein sequence ID" value="KXU83307.1"/>
    <property type="molecule type" value="Genomic_DNA"/>
</dbReference>
<organism evidence="2 3">
    <name type="scientific">Paraburkholderia monticola</name>
    <dbReference type="NCBI Taxonomy" id="1399968"/>
    <lineage>
        <taxon>Bacteria</taxon>
        <taxon>Pseudomonadati</taxon>
        <taxon>Pseudomonadota</taxon>
        <taxon>Betaproteobacteria</taxon>
        <taxon>Burkholderiales</taxon>
        <taxon>Burkholderiaceae</taxon>
        <taxon>Paraburkholderia</taxon>
    </lineage>
</organism>
<dbReference type="PANTHER" id="PTHR38595">
    <property type="entry name" value="CYTOPLASMIC PROTEIN-RELATED"/>
    <property type="match status" value="1"/>
</dbReference>
<evidence type="ECO:0000313" key="3">
    <source>
        <dbReference type="Proteomes" id="UP000075613"/>
    </source>
</evidence>
<dbReference type="InterPro" id="IPR017737">
    <property type="entry name" value="TssE1-like"/>
</dbReference>
<name>A0A149PE24_9BURK</name>